<keyword evidence="5" id="KW-0479">Metal-binding</keyword>
<dbReference type="GO" id="GO:0006508">
    <property type="term" value="P:proteolysis"/>
    <property type="evidence" value="ECO:0007669"/>
    <property type="project" value="UniProtKB-KW"/>
</dbReference>
<gene>
    <name evidence="15" type="ORF">BIW11_01766</name>
</gene>
<evidence type="ECO:0000256" key="2">
    <source>
        <dbReference type="ARBA" id="ARBA00005988"/>
    </source>
</evidence>
<dbReference type="Gene3D" id="3.40.630.10">
    <property type="entry name" value="Zn peptidases"/>
    <property type="match status" value="2"/>
</dbReference>
<evidence type="ECO:0000256" key="12">
    <source>
        <dbReference type="PROSITE-ProRule" id="PRU01379"/>
    </source>
</evidence>
<keyword evidence="4" id="KW-0645">Protease</keyword>
<proteinExistence type="inferred from homology"/>
<evidence type="ECO:0000256" key="13">
    <source>
        <dbReference type="SAM" id="SignalP"/>
    </source>
</evidence>
<evidence type="ECO:0000256" key="11">
    <source>
        <dbReference type="ARBA" id="ARBA00069039"/>
    </source>
</evidence>
<dbReference type="CDD" id="cd03860">
    <property type="entry name" value="M14_CP_A-B_like"/>
    <property type="match status" value="1"/>
</dbReference>
<evidence type="ECO:0000256" key="10">
    <source>
        <dbReference type="ARBA" id="ARBA00023157"/>
    </source>
</evidence>
<dbReference type="InParanoid" id="A0A1V9X8J6"/>
<keyword evidence="7" id="KW-0378">Hydrolase</keyword>
<evidence type="ECO:0000256" key="4">
    <source>
        <dbReference type="ARBA" id="ARBA00022670"/>
    </source>
</evidence>
<comment type="caution">
    <text evidence="15">The sequence shown here is derived from an EMBL/GenBank/DDBJ whole genome shotgun (WGS) entry which is preliminary data.</text>
</comment>
<name>A0A1V9X8J6_9ACAR</name>
<dbReference type="AlphaFoldDB" id="A0A1V9X8J6"/>
<keyword evidence="10" id="KW-1015">Disulfide bond</keyword>
<evidence type="ECO:0000256" key="8">
    <source>
        <dbReference type="ARBA" id="ARBA00022833"/>
    </source>
</evidence>
<dbReference type="PROSITE" id="PS00132">
    <property type="entry name" value="CARBOXYPEPT_ZN_1"/>
    <property type="match status" value="1"/>
</dbReference>
<protein>
    <recommendedName>
        <fullName evidence="11">Zinc carboxypeptidase A 1</fullName>
    </recommendedName>
</protein>
<dbReference type="FunFam" id="3.40.630.10:FF:000084">
    <property type="entry name" value="Carboxypeptidase B2"/>
    <property type="match status" value="2"/>
</dbReference>
<dbReference type="GO" id="GO:0005615">
    <property type="term" value="C:extracellular space"/>
    <property type="evidence" value="ECO:0007669"/>
    <property type="project" value="TreeGrafter"/>
</dbReference>
<dbReference type="Pfam" id="PF02244">
    <property type="entry name" value="Propep_M14"/>
    <property type="match status" value="1"/>
</dbReference>
<dbReference type="InterPro" id="IPR057246">
    <property type="entry name" value="CARBOXYPEPT_ZN_1"/>
</dbReference>
<feature type="domain" description="Peptidase M14" evidence="14">
    <location>
        <begin position="155"/>
        <end position="428"/>
    </location>
</feature>
<dbReference type="InterPro" id="IPR003146">
    <property type="entry name" value="M14A_act_pep"/>
</dbReference>
<dbReference type="PRINTS" id="PR00765">
    <property type="entry name" value="CRBOXYPTASEA"/>
</dbReference>
<feature type="signal peptide" evidence="13">
    <location>
        <begin position="1"/>
        <end position="20"/>
    </location>
</feature>
<evidence type="ECO:0000259" key="14">
    <source>
        <dbReference type="PROSITE" id="PS52035"/>
    </source>
</evidence>
<dbReference type="InterPro" id="IPR036990">
    <property type="entry name" value="M14A-like_propep"/>
</dbReference>
<evidence type="ECO:0000256" key="1">
    <source>
        <dbReference type="ARBA" id="ARBA00001947"/>
    </source>
</evidence>
<evidence type="ECO:0000313" key="16">
    <source>
        <dbReference type="Proteomes" id="UP000192247"/>
    </source>
</evidence>
<keyword evidence="16" id="KW-1185">Reference proteome</keyword>
<comment type="similarity">
    <text evidence="2 12">Belongs to the peptidase M14 family.</text>
</comment>
<evidence type="ECO:0000256" key="7">
    <source>
        <dbReference type="ARBA" id="ARBA00022801"/>
    </source>
</evidence>
<sequence length="550" mass="62919">MRWISRLSLTVTVAVIAVTAKDRPTYGGVTAPGITVPVEEVVREEGLPRDQVHFDGYTVYRLLPQEPSQLQYIASLENEEDTPYDFWKHPSDVGHYVDINVSPSKKENFEKEIEKRNITSAVLIEDLEQEIRNVTSQGPNPEDPTDRNQQNFFLDYRSYGQMAKYMDQLVYKYNSKEKGLLVKKHKIGLSTEKRDLYVFEITTASQVPKKSIWLDSGMHAREWIAPPTVFYIMEELLKGYKQDENTTNILDHFTIYTMPMVNPDGYEYSRTTWGTAGASTNCAMDTYAGPSAFSEPETRALSDFIYIRRQDMLAYLTFHAYSQLWMTPWGYTNALPPNYNRMMELADKATRALTKVHGTRYRTGSSTNLLYAASGGSDDWAHGVAMIPYSYTIELRDDGRYGFILPTSHIIPTGEETWAGVKVLLQELISRKHHTTTPSAYQRQIVSHWWDSEVYHAFVDVHLFEDRKFNAVLNAKGWVVRWILCQVAWELARQSLNGSAATKRSHEIFFSGLVTLNGDIYAHVRVESPLSDGVNQRRPVTSTFNGNFVL</sequence>
<reference evidence="15 16" key="1">
    <citation type="journal article" date="2017" name="Gigascience">
        <title>Draft genome of the honey bee ectoparasitic mite, Tropilaelaps mercedesae, is shaped by the parasitic life history.</title>
        <authorList>
            <person name="Dong X."/>
            <person name="Armstrong S.D."/>
            <person name="Xia D."/>
            <person name="Makepeace B.L."/>
            <person name="Darby A.C."/>
            <person name="Kadowaki T."/>
        </authorList>
    </citation>
    <scope>NUCLEOTIDE SEQUENCE [LARGE SCALE GENOMIC DNA]</scope>
    <source>
        <strain evidence="15">Wuxi-XJTLU</strain>
    </source>
</reference>
<accession>A0A1V9X8J6</accession>
<dbReference type="SUPFAM" id="SSF53187">
    <property type="entry name" value="Zn-dependent exopeptidases"/>
    <property type="match status" value="1"/>
</dbReference>
<dbReference type="Proteomes" id="UP000192247">
    <property type="component" value="Unassembled WGS sequence"/>
</dbReference>
<evidence type="ECO:0000313" key="15">
    <source>
        <dbReference type="EMBL" id="OQR69887.1"/>
    </source>
</evidence>
<dbReference type="SUPFAM" id="SSF54897">
    <property type="entry name" value="Protease propeptides/inhibitors"/>
    <property type="match status" value="1"/>
</dbReference>
<feature type="chain" id="PRO_5010721632" description="Zinc carboxypeptidase A 1" evidence="13">
    <location>
        <begin position="21"/>
        <end position="550"/>
    </location>
</feature>
<evidence type="ECO:0000256" key="5">
    <source>
        <dbReference type="ARBA" id="ARBA00022723"/>
    </source>
</evidence>
<dbReference type="EMBL" id="MNPL01019482">
    <property type="protein sequence ID" value="OQR69887.1"/>
    <property type="molecule type" value="Genomic_DNA"/>
</dbReference>
<evidence type="ECO:0000256" key="6">
    <source>
        <dbReference type="ARBA" id="ARBA00022729"/>
    </source>
</evidence>
<dbReference type="PROSITE" id="PS52035">
    <property type="entry name" value="PEPTIDASE_M14"/>
    <property type="match status" value="1"/>
</dbReference>
<organism evidence="15 16">
    <name type="scientific">Tropilaelaps mercedesae</name>
    <dbReference type="NCBI Taxonomy" id="418985"/>
    <lineage>
        <taxon>Eukaryota</taxon>
        <taxon>Metazoa</taxon>
        <taxon>Ecdysozoa</taxon>
        <taxon>Arthropoda</taxon>
        <taxon>Chelicerata</taxon>
        <taxon>Arachnida</taxon>
        <taxon>Acari</taxon>
        <taxon>Parasitiformes</taxon>
        <taxon>Mesostigmata</taxon>
        <taxon>Gamasina</taxon>
        <taxon>Dermanyssoidea</taxon>
        <taxon>Laelapidae</taxon>
        <taxon>Tropilaelaps</taxon>
    </lineage>
</organism>
<feature type="active site" description="Proton donor/acceptor" evidence="12">
    <location>
        <position position="394"/>
    </location>
</feature>
<dbReference type="InterPro" id="IPR000834">
    <property type="entry name" value="Peptidase_M14"/>
</dbReference>
<evidence type="ECO:0000256" key="9">
    <source>
        <dbReference type="ARBA" id="ARBA00023049"/>
    </source>
</evidence>
<keyword evidence="3 15" id="KW-0121">Carboxypeptidase</keyword>
<evidence type="ECO:0000256" key="3">
    <source>
        <dbReference type="ARBA" id="ARBA00022645"/>
    </source>
</evidence>
<comment type="cofactor">
    <cofactor evidence="1">
        <name>Zn(2+)</name>
        <dbReference type="ChEBI" id="CHEBI:29105"/>
    </cofactor>
</comment>
<dbReference type="FunFam" id="3.30.70.340:FF:000002">
    <property type="entry name" value="Carboxypeptidase A"/>
    <property type="match status" value="1"/>
</dbReference>
<dbReference type="Pfam" id="PF00246">
    <property type="entry name" value="Peptidase_M14"/>
    <property type="match status" value="1"/>
</dbReference>
<dbReference type="Gene3D" id="3.30.70.340">
    <property type="entry name" value="Metallocarboxypeptidase-like"/>
    <property type="match status" value="1"/>
</dbReference>
<dbReference type="SMART" id="SM00631">
    <property type="entry name" value="Zn_pept"/>
    <property type="match status" value="1"/>
</dbReference>
<dbReference type="PANTHER" id="PTHR11705">
    <property type="entry name" value="PROTEASE FAMILY M14 CARBOXYPEPTIDASE A,B"/>
    <property type="match status" value="1"/>
</dbReference>
<dbReference type="GO" id="GO:0008270">
    <property type="term" value="F:zinc ion binding"/>
    <property type="evidence" value="ECO:0007669"/>
    <property type="project" value="InterPro"/>
</dbReference>
<dbReference type="PANTHER" id="PTHR11705:SF91">
    <property type="entry name" value="FI01817P-RELATED"/>
    <property type="match status" value="1"/>
</dbReference>
<dbReference type="GO" id="GO:0004181">
    <property type="term" value="F:metallocarboxypeptidase activity"/>
    <property type="evidence" value="ECO:0007669"/>
    <property type="project" value="InterPro"/>
</dbReference>
<dbReference type="OrthoDB" id="3626597at2759"/>
<keyword evidence="6 13" id="KW-0732">Signal</keyword>
<keyword evidence="8" id="KW-0862">Zinc</keyword>
<keyword evidence="9" id="KW-0482">Metalloprotease</keyword>